<dbReference type="InterPro" id="IPR008928">
    <property type="entry name" value="6-hairpin_glycosidase_sf"/>
</dbReference>
<dbReference type="Pfam" id="PF17389">
    <property type="entry name" value="Bac_rhamnosid6H"/>
    <property type="match status" value="1"/>
</dbReference>
<dbReference type="InterPro" id="IPR016007">
    <property type="entry name" value="Alpha_rhamnosid"/>
</dbReference>
<comment type="catalytic activity">
    <reaction evidence="1">
        <text>Hydrolysis of terminal non-reducing alpha-L-rhamnose residues in alpha-L-rhamnosides.</text>
        <dbReference type="EC" id="3.2.1.40"/>
    </reaction>
</comment>
<evidence type="ECO:0000259" key="4">
    <source>
        <dbReference type="Pfam" id="PF05592"/>
    </source>
</evidence>
<dbReference type="InterPro" id="IPR012341">
    <property type="entry name" value="6hp_glycosidase-like_sf"/>
</dbReference>
<organism evidence="8 9">
    <name type="scientific">Edaphobacter aggregans</name>
    <dbReference type="NCBI Taxonomy" id="570835"/>
    <lineage>
        <taxon>Bacteria</taxon>
        <taxon>Pseudomonadati</taxon>
        <taxon>Acidobacteriota</taxon>
        <taxon>Terriglobia</taxon>
        <taxon>Terriglobales</taxon>
        <taxon>Acidobacteriaceae</taxon>
        <taxon>Edaphobacter</taxon>
    </lineage>
</organism>
<dbReference type="SUPFAM" id="SSF48208">
    <property type="entry name" value="Six-hairpin glycosidases"/>
    <property type="match status" value="1"/>
</dbReference>
<name>A0A3R9P8M2_9BACT</name>
<reference evidence="8 9" key="1">
    <citation type="submission" date="2018-12" db="EMBL/GenBank/DDBJ databases">
        <title>Sequencing of bacterial isolates from soil warming experiment in Harvard Forest, Massachusetts, USA.</title>
        <authorList>
            <person name="Deangelis K."/>
        </authorList>
    </citation>
    <scope>NUCLEOTIDE SEQUENCE [LARGE SCALE GENOMIC DNA]</scope>
    <source>
        <strain evidence="8 9">EB153</strain>
    </source>
</reference>
<evidence type="ECO:0000256" key="1">
    <source>
        <dbReference type="ARBA" id="ARBA00001445"/>
    </source>
</evidence>
<dbReference type="InterPro" id="IPR035396">
    <property type="entry name" value="Bac_rhamnosid6H"/>
</dbReference>
<dbReference type="GO" id="GO:0005975">
    <property type="term" value="P:carbohydrate metabolic process"/>
    <property type="evidence" value="ECO:0007669"/>
    <property type="project" value="InterPro"/>
</dbReference>
<evidence type="ECO:0000256" key="3">
    <source>
        <dbReference type="ARBA" id="ARBA00022801"/>
    </source>
</evidence>
<dbReference type="Proteomes" id="UP000269669">
    <property type="component" value="Unassembled WGS sequence"/>
</dbReference>
<evidence type="ECO:0000313" key="9">
    <source>
        <dbReference type="Proteomes" id="UP000269669"/>
    </source>
</evidence>
<dbReference type="RefSeq" id="WP_125484622.1">
    <property type="nucleotide sequence ID" value="NZ_RSDW01000001.1"/>
</dbReference>
<dbReference type="AlphaFoldDB" id="A0A3R9P8M2"/>
<sequence>MTRSEGSLQRWGVVDRVYECFRIAAKLVVLLALLFVASAVYAAPVRLRVEQRTNPLGIDVARPVFTWQSDAAERDWKQSAYRILVASSAAALGQGKGDVWDSGRVDSSESVGIAYGGPELKSRQRYFWTVEVWDGHGTAARVASPAWWEMGLLQPGDWKAEWIRRNDPDAERELHSIRWIALPEAEAGQAAQPTTAEFEYKLHLDKKPLSASLHVFSPGTFTARVNGAVTGHKSEWNSFDREDVRDRVVYGDGAKGDNVIVVSVAAPKSRDAKVSLPAALAAVLRIDGGNAKARDIVTDAQWQVRKTDATEWSAAKDLGSVTELRLGTAADHMSLAEAPERVSTDGALFRREFGVSSPVVSARLYVTALGSYRAYLNGKQVGDGELTPDFTDYRKRVVYQTYDVTPMIAKGQNVLAAMLGAGWHGSPMMWSGVHIFPGPDLLRAQLEITSADGSKQVVATDTSWKSAAAPIVSSEIYAGEAYDARLVQAGWNAVHFAGGRGWNEVVTGAPASAVQVSAQSDLPVHLVQTVKPVAITMTGGDAVFDMGQNMVGTVRLRVRGPRGTTVRMRFAERLNPDGTVYTENLRNADATDLYTLSGEGEEVWEPAFTFHGFRYVQVSGLPGKPVLGVLEGQVLNSLPETPSFRLKTSSELLNRMYELGIWGQRGNFVSIPTDCPQRDERLGWMGDAGVFWRTGTYNFDIDSFSHKFMQDVVDGQSPGGALTDVSPNLLNDSDEHPGAPGWGDAGVLVPYATWMQYGDRAVLERNWPAMEKWMDYILRTNPNYLRQKALGNNYADWLAPEQKSPKDLVATAYWALLARQMREMSTALGRSEDAEKYRQLYEQIAAAYRKEYVHEDGSVAGDTQTAYLLTLYVGLAPKELEANLTARLVKDIEAHENHLTTGFLGTPFLLFVLEEQGRADVAYRLLLNDTYPSWGYMVKKGATTWWERWNGDTGDPSMNSYNHYAFGSVMAWVYRRVAGIDTDAAGAGFHHLVIRPHIDASLGNVHAEYDSAYGLVTTDWTRGADGGLQLNVHTPANTTATVYVPGAASSTVTQDGQALNARREGDAFVTSIGSGTYKFAVH</sequence>
<keyword evidence="3" id="KW-0378">Hydrolase</keyword>
<dbReference type="Gene3D" id="1.50.10.10">
    <property type="match status" value="1"/>
</dbReference>
<accession>A0A3R9P8M2</accession>
<protein>
    <recommendedName>
        <fullName evidence="2">alpha-L-rhamnosidase</fullName>
        <ecNumber evidence="2">3.2.1.40</ecNumber>
    </recommendedName>
</protein>
<proteinExistence type="predicted"/>
<gene>
    <name evidence="8" type="ORF">EDE15_1448</name>
</gene>
<dbReference type="Pfam" id="PF17390">
    <property type="entry name" value="Bac_rhamnosid_C"/>
    <property type="match status" value="1"/>
</dbReference>
<evidence type="ECO:0000256" key="2">
    <source>
        <dbReference type="ARBA" id="ARBA00012652"/>
    </source>
</evidence>
<dbReference type="PANTHER" id="PTHR33307">
    <property type="entry name" value="ALPHA-RHAMNOSIDASE (EUROFUNG)"/>
    <property type="match status" value="1"/>
</dbReference>
<dbReference type="EC" id="3.2.1.40" evidence="2"/>
<dbReference type="InterPro" id="IPR035398">
    <property type="entry name" value="Bac_rhamnosid_C"/>
</dbReference>
<keyword evidence="9" id="KW-1185">Reference proteome</keyword>
<dbReference type="Gene3D" id="2.60.40.10">
    <property type="entry name" value="Immunoglobulins"/>
    <property type="match status" value="1"/>
</dbReference>
<comment type="caution">
    <text evidence="8">The sequence shown here is derived from an EMBL/GenBank/DDBJ whole genome shotgun (WGS) entry which is preliminary data.</text>
</comment>
<dbReference type="PANTHER" id="PTHR33307:SF6">
    <property type="entry name" value="ALPHA-RHAMNOSIDASE (EUROFUNG)-RELATED"/>
    <property type="match status" value="1"/>
</dbReference>
<feature type="domain" description="Alpha-L-rhamnosidase concanavalin-like" evidence="4">
    <location>
        <begin position="537"/>
        <end position="626"/>
    </location>
</feature>
<dbReference type="Pfam" id="PF08531">
    <property type="entry name" value="Bac_rhamnosid_N"/>
    <property type="match status" value="1"/>
</dbReference>
<dbReference type="Gene3D" id="2.60.120.260">
    <property type="entry name" value="Galactose-binding domain-like"/>
    <property type="match status" value="3"/>
</dbReference>
<feature type="domain" description="Alpha-L-rhamnosidase C-terminal" evidence="7">
    <location>
        <begin position="984"/>
        <end position="1057"/>
    </location>
</feature>
<dbReference type="PIRSF" id="PIRSF010631">
    <property type="entry name" value="A-rhamnsds"/>
    <property type="match status" value="1"/>
</dbReference>
<dbReference type="GO" id="GO:0030596">
    <property type="term" value="F:alpha-L-rhamnosidase activity"/>
    <property type="evidence" value="ECO:0007669"/>
    <property type="project" value="UniProtKB-EC"/>
</dbReference>
<evidence type="ECO:0000259" key="6">
    <source>
        <dbReference type="Pfam" id="PF17389"/>
    </source>
</evidence>
<dbReference type="InterPro" id="IPR013737">
    <property type="entry name" value="Bac_rhamnosid_N"/>
</dbReference>
<feature type="domain" description="Bacterial alpha-L-rhamnosidase N-terminal" evidence="5">
    <location>
        <begin position="359"/>
        <end position="527"/>
    </location>
</feature>
<dbReference type="InterPro" id="IPR013783">
    <property type="entry name" value="Ig-like_fold"/>
</dbReference>
<dbReference type="Pfam" id="PF25788">
    <property type="entry name" value="Ig_Rha78A_N"/>
    <property type="match status" value="1"/>
</dbReference>
<dbReference type="Pfam" id="PF05592">
    <property type="entry name" value="Bac_rhamnosid"/>
    <property type="match status" value="1"/>
</dbReference>
<dbReference type="InterPro" id="IPR008902">
    <property type="entry name" value="Rhamnosid_concanavalin"/>
</dbReference>
<feature type="domain" description="Alpha-L-rhamnosidase six-hairpin glycosidase" evidence="6">
    <location>
        <begin position="646"/>
        <end position="977"/>
    </location>
</feature>
<dbReference type="EMBL" id="RSDW01000001">
    <property type="protein sequence ID" value="RSL15942.1"/>
    <property type="molecule type" value="Genomic_DNA"/>
</dbReference>
<evidence type="ECO:0000259" key="5">
    <source>
        <dbReference type="Pfam" id="PF08531"/>
    </source>
</evidence>
<evidence type="ECO:0000259" key="7">
    <source>
        <dbReference type="Pfam" id="PF17390"/>
    </source>
</evidence>
<dbReference type="OrthoDB" id="9761045at2"/>
<evidence type="ECO:0000313" key="8">
    <source>
        <dbReference type="EMBL" id="RSL15942.1"/>
    </source>
</evidence>
<dbReference type="Gene3D" id="2.60.420.10">
    <property type="entry name" value="Maltose phosphorylase, domain 3"/>
    <property type="match status" value="1"/>
</dbReference>